<dbReference type="SUPFAM" id="SSF53850">
    <property type="entry name" value="Periplasmic binding protein-like II"/>
    <property type="match status" value="1"/>
</dbReference>
<comment type="caution">
    <text evidence="1">The sequence shown here is derived from an EMBL/GenBank/DDBJ whole genome shotgun (WGS) entry which is preliminary data.</text>
</comment>
<keyword evidence="2" id="KW-1185">Reference proteome</keyword>
<gene>
    <name evidence="1" type="ORF">NLU14_21760</name>
</gene>
<sequence length="91" mass="9586">ALTAHTIAHAQELVLGVIGNSKDQVQPYTPTSSASAGSLYGQLYEGLTGYDSKGAVAMQLAQSMTPNATLDVWTVKLRPGVKRHDGKPFTA</sequence>
<proteinExistence type="predicted"/>
<protein>
    <recommendedName>
        <fullName evidence="3">ABC transporter substrate-binding protein</fullName>
    </recommendedName>
</protein>
<dbReference type="EMBL" id="JANCMW010000136">
    <property type="protein sequence ID" value="MDF0752855.1"/>
    <property type="molecule type" value="Genomic_DNA"/>
</dbReference>
<feature type="non-terminal residue" evidence="1">
    <location>
        <position position="1"/>
    </location>
</feature>
<name>A0ABT5YGL8_9GAMM</name>
<accession>A0ABT5YGL8</accession>
<feature type="non-terminal residue" evidence="1">
    <location>
        <position position="91"/>
    </location>
</feature>
<evidence type="ECO:0000313" key="1">
    <source>
        <dbReference type="EMBL" id="MDF0752855.1"/>
    </source>
</evidence>
<organism evidence="1 2">
    <name type="scientific">Marinobacter iranensis</name>
    <dbReference type="NCBI Taxonomy" id="2962607"/>
    <lineage>
        <taxon>Bacteria</taxon>
        <taxon>Pseudomonadati</taxon>
        <taxon>Pseudomonadota</taxon>
        <taxon>Gammaproteobacteria</taxon>
        <taxon>Pseudomonadales</taxon>
        <taxon>Marinobacteraceae</taxon>
        <taxon>Marinobacter</taxon>
    </lineage>
</organism>
<dbReference type="Gene3D" id="3.40.190.10">
    <property type="entry name" value="Periplasmic binding protein-like II"/>
    <property type="match status" value="1"/>
</dbReference>
<evidence type="ECO:0000313" key="2">
    <source>
        <dbReference type="Proteomes" id="UP001143391"/>
    </source>
</evidence>
<evidence type="ECO:0008006" key="3">
    <source>
        <dbReference type="Google" id="ProtNLM"/>
    </source>
</evidence>
<reference evidence="1" key="1">
    <citation type="submission" date="2022-07" db="EMBL/GenBank/DDBJ databases">
        <title>Marinobacter iranensis a new bacterium isolate from a hipersaline lake in Iran.</title>
        <authorList>
            <person name="Mohammad A.M.A."/>
            <person name="Cristina S.-P."/>
            <person name="Antonio V."/>
        </authorList>
    </citation>
    <scope>NUCLEOTIDE SEQUENCE</scope>
    <source>
        <strain evidence="1">71-i</strain>
    </source>
</reference>
<dbReference type="Proteomes" id="UP001143391">
    <property type="component" value="Unassembled WGS sequence"/>
</dbReference>